<accession>A0A5N0EAZ3</accession>
<organism evidence="2 3">
    <name type="scientific">Nocardia colli</name>
    <dbReference type="NCBI Taxonomy" id="2545717"/>
    <lineage>
        <taxon>Bacteria</taxon>
        <taxon>Bacillati</taxon>
        <taxon>Actinomycetota</taxon>
        <taxon>Actinomycetes</taxon>
        <taxon>Mycobacteriales</taxon>
        <taxon>Nocardiaceae</taxon>
        <taxon>Nocardia</taxon>
    </lineage>
</organism>
<dbReference type="InterPro" id="IPR002937">
    <property type="entry name" value="Amino_oxidase"/>
</dbReference>
<evidence type="ECO:0000313" key="2">
    <source>
        <dbReference type="EMBL" id="KAA8885639.1"/>
    </source>
</evidence>
<dbReference type="Proteomes" id="UP000323876">
    <property type="component" value="Unassembled WGS sequence"/>
</dbReference>
<proteinExistence type="predicted"/>
<dbReference type="InterPro" id="IPR050464">
    <property type="entry name" value="Zeta_carotene_desat/Oxidored"/>
</dbReference>
<dbReference type="SUPFAM" id="SSF51905">
    <property type="entry name" value="FAD/NAD(P)-binding domain"/>
    <property type="match status" value="1"/>
</dbReference>
<feature type="domain" description="Amine oxidase" evidence="1">
    <location>
        <begin position="18"/>
        <end position="431"/>
    </location>
</feature>
<comment type="caution">
    <text evidence="2">The sequence shown here is derived from an EMBL/GenBank/DDBJ whole genome shotgun (WGS) entry which is preliminary data.</text>
</comment>
<name>A0A5N0EAZ3_9NOCA</name>
<evidence type="ECO:0000259" key="1">
    <source>
        <dbReference type="Pfam" id="PF01593"/>
    </source>
</evidence>
<dbReference type="InterPro" id="IPR036188">
    <property type="entry name" value="FAD/NAD-bd_sf"/>
</dbReference>
<keyword evidence="3" id="KW-1185">Reference proteome</keyword>
<dbReference type="RefSeq" id="WP_150405197.1">
    <property type="nucleotide sequence ID" value="NZ_VXLC01000015.1"/>
</dbReference>
<dbReference type="OrthoDB" id="593898at2"/>
<dbReference type="Pfam" id="PF01593">
    <property type="entry name" value="Amino_oxidase"/>
    <property type="match status" value="1"/>
</dbReference>
<reference evidence="2 3" key="1">
    <citation type="submission" date="2019-09" db="EMBL/GenBank/DDBJ databases">
        <authorList>
            <person name="Wang X."/>
        </authorList>
    </citation>
    <scope>NUCLEOTIDE SEQUENCE [LARGE SCALE GENOMIC DNA]</scope>
    <source>
        <strain evidence="2 3">CICC 11023</strain>
    </source>
</reference>
<evidence type="ECO:0000313" key="3">
    <source>
        <dbReference type="Proteomes" id="UP000323876"/>
    </source>
</evidence>
<sequence length="435" mass="47081">MSAEIGPRTALVVGGGWSGIAAAWYLHRSGAAVTLLDEQATLGGRSSTVHLGDRRITLGGKNIGSKYEEFRTFVAEMKGGEFEHFGINSSRVVNGRVVTLDGKSPVAGMLEVARRAGPFDIYRFLRLVGYVRGDDANRFVRGPQFVQLSKRRGDPALDGYFGRNLLDALIRPMTVRMNGAEPDEIHLADFGANLGMLLDRFDQLTDGMEPTYRRFSSTVTVENGTKAIGLLTEDGRVTGVDAIDAAGQPQSYAADLVVIAIPAPAAAELLRAELSAVADELACIRYNPATVVVTAYDRPVFGPVARSLVFEPDSAVSNAGAYGVDDRHIVRYTFSGRAARPYLTEDFDKLRMRAEAQLSPHFPAFDESKAVAQVGRHWEHAFCAYSHRHADRVARIDAAAGAAGLVLVGDYRRGTSIEACFRGAKEQVEAVTGTR</sequence>
<dbReference type="Gene3D" id="3.50.50.60">
    <property type="entry name" value="FAD/NAD(P)-binding domain"/>
    <property type="match status" value="2"/>
</dbReference>
<dbReference type="AlphaFoldDB" id="A0A5N0EAZ3"/>
<dbReference type="EMBL" id="VXLC01000015">
    <property type="protein sequence ID" value="KAA8885639.1"/>
    <property type="molecule type" value="Genomic_DNA"/>
</dbReference>
<dbReference type="GO" id="GO:0016491">
    <property type="term" value="F:oxidoreductase activity"/>
    <property type="evidence" value="ECO:0007669"/>
    <property type="project" value="InterPro"/>
</dbReference>
<protein>
    <submittedName>
        <fullName evidence="2">NAD(P)-binding protein</fullName>
    </submittedName>
</protein>
<gene>
    <name evidence="2" type="ORF">F3087_28830</name>
</gene>
<dbReference type="PANTHER" id="PTHR42923">
    <property type="entry name" value="PROTOPORPHYRINOGEN OXIDASE"/>
    <property type="match status" value="1"/>
</dbReference>